<organism evidence="2 3">
    <name type="scientific">Ruegeria pomeroyi</name>
    <dbReference type="NCBI Taxonomy" id="89184"/>
    <lineage>
        <taxon>Bacteria</taxon>
        <taxon>Pseudomonadati</taxon>
        <taxon>Pseudomonadota</taxon>
        <taxon>Alphaproteobacteria</taxon>
        <taxon>Rhodobacterales</taxon>
        <taxon>Roseobacteraceae</taxon>
        <taxon>Ruegeria</taxon>
    </lineage>
</organism>
<evidence type="ECO:0000313" key="3">
    <source>
        <dbReference type="Proteomes" id="UP000565723"/>
    </source>
</evidence>
<protein>
    <submittedName>
        <fullName evidence="2">Uncharacterized protein</fullName>
    </submittedName>
</protein>
<dbReference type="AlphaFoldDB" id="A0A850LFM0"/>
<proteinExistence type="predicted"/>
<evidence type="ECO:0000313" key="2">
    <source>
        <dbReference type="EMBL" id="NVK96723.1"/>
    </source>
</evidence>
<dbReference type="Proteomes" id="UP000565723">
    <property type="component" value="Unassembled WGS sequence"/>
</dbReference>
<feature type="transmembrane region" description="Helical" evidence="1">
    <location>
        <begin position="60"/>
        <end position="83"/>
    </location>
</feature>
<name>A0A850LFM0_9RHOB</name>
<keyword evidence="1" id="KW-1133">Transmembrane helix</keyword>
<evidence type="ECO:0000256" key="1">
    <source>
        <dbReference type="SAM" id="Phobius"/>
    </source>
</evidence>
<dbReference type="RefSeq" id="WP_044028009.1">
    <property type="nucleotide sequence ID" value="NZ_CP076685.1"/>
</dbReference>
<keyword evidence="1" id="KW-0812">Transmembrane</keyword>
<keyword evidence="1" id="KW-0472">Membrane</keyword>
<feature type="transmembrane region" description="Helical" evidence="1">
    <location>
        <begin position="28"/>
        <end position="48"/>
    </location>
</feature>
<accession>A0A850LFM0</accession>
<feature type="transmembrane region" description="Helical" evidence="1">
    <location>
        <begin position="6"/>
        <end position="23"/>
    </location>
</feature>
<dbReference type="EMBL" id="JABXIY010000019">
    <property type="protein sequence ID" value="NVK96723.1"/>
    <property type="molecule type" value="Genomic_DNA"/>
</dbReference>
<comment type="caution">
    <text evidence="2">The sequence shown here is derived from an EMBL/GenBank/DDBJ whole genome shotgun (WGS) entry which is preliminary data.</text>
</comment>
<reference evidence="2 3" key="1">
    <citation type="journal article" date="2020" name="Proc. Natl. Acad. Sci. U.S.A.">
        <title>Ecological drivers of bacterial community assembly in synthetic phycospheres.</title>
        <authorList>
            <person name="Fu H."/>
            <person name="Uchimiya M."/>
            <person name="Gore J."/>
            <person name="Moran M.A."/>
        </authorList>
    </citation>
    <scope>NUCLEOTIDE SEQUENCE [LARGE SCALE GENOMIC DNA]</scope>
    <source>
        <strain evidence="2">HF-Din03</strain>
    </source>
</reference>
<gene>
    <name evidence="2" type="ORF">HW564_07320</name>
</gene>
<sequence length="89" mass="9587">MEAEFAIPLALLAFGLAAGAFLARIGAVVWAVLAALLAAILAWLLIFHSQRFGWEGMGPGIVAILFCAPMGLGLLLGAGFGYWRWRRER</sequence>